<organism evidence="2 3">
    <name type="scientific">Cavia porcellus</name>
    <name type="common">Guinea pig</name>
    <dbReference type="NCBI Taxonomy" id="10141"/>
    <lineage>
        <taxon>Eukaryota</taxon>
        <taxon>Metazoa</taxon>
        <taxon>Chordata</taxon>
        <taxon>Craniata</taxon>
        <taxon>Vertebrata</taxon>
        <taxon>Euteleostomi</taxon>
        <taxon>Mammalia</taxon>
        <taxon>Eutheria</taxon>
        <taxon>Euarchontoglires</taxon>
        <taxon>Glires</taxon>
        <taxon>Rodentia</taxon>
        <taxon>Hystricomorpha</taxon>
        <taxon>Caviidae</taxon>
        <taxon>Cavia</taxon>
    </lineage>
</organism>
<reference evidence="3" key="1">
    <citation type="journal article" date="2011" name="Nature">
        <title>A high-resolution map of human evolutionary constraint using 29 mammals.</title>
        <authorList>
            <person name="Lindblad-Toh K."/>
            <person name="Garber M."/>
            <person name="Zuk O."/>
            <person name="Lin M.F."/>
            <person name="Parker B.J."/>
            <person name="Washietl S."/>
            <person name="Kheradpour P."/>
            <person name="Ernst J."/>
            <person name="Jordan G."/>
            <person name="Mauceli E."/>
            <person name="Ward L.D."/>
            <person name="Lowe C.B."/>
            <person name="Holloway A.K."/>
            <person name="Clamp M."/>
            <person name="Gnerre S."/>
            <person name="Alfoldi J."/>
            <person name="Beal K."/>
            <person name="Chang J."/>
            <person name="Clawson H."/>
            <person name="Cuff J."/>
            <person name="Di Palma F."/>
            <person name="Fitzgerald S."/>
            <person name="Flicek P."/>
            <person name="Guttman M."/>
            <person name="Hubisz M.J."/>
            <person name="Jaffe D.B."/>
            <person name="Jungreis I."/>
            <person name="Kent W.J."/>
            <person name="Kostka D."/>
            <person name="Lara M."/>
            <person name="Martins A.L."/>
            <person name="Massingham T."/>
            <person name="Moltke I."/>
            <person name="Raney B.J."/>
            <person name="Rasmussen M.D."/>
            <person name="Robinson J."/>
            <person name="Stark A."/>
            <person name="Vilella A.J."/>
            <person name="Wen J."/>
            <person name="Xie X."/>
            <person name="Zody M.C."/>
            <person name="Baldwin J."/>
            <person name="Bloom T."/>
            <person name="Chin C.W."/>
            <person name="Heiman D."/>
            <person name="Nicol R."/>
            <person name="Nusbaum C."/>
            <person name="Young S."/>
            <person name="Wilkinson J."/>
            <person name="Worley K.C."/>
            <person name="Kovar C.L."/>
            <person name="Muzny D.M."/>
            <person name="Gibbs R.A."/>
            <person name="Cree A."/>
            <person name="Dihn H.H."/>
            <person name="Fowler G."/>
            <person name="Jhangiani S."/>
            <person name="Joshi V."/>
            <person name="Lee S."/>
            <person name="Lewis L.R."/>
            <person name="Nazareth L.V."/>
            <person name="Okwuonu G."/>
            <person name="Santibanez J."/>
            <person name="Warren W.C."/>
            <person name="Mardis E.R."/>
            <person name="Weinstock G.M."/>
            <person name="Wilson R.K."/>
            <person name="Delehaunty K."/>
            <person name="Dooling D."/>
            <person name="Fronik C."/>
            <person name="Fulton L."/>
            <person name="Fulton B."/>
            <person name="Graves T."/>
            <person name="Minx P."/>
            <person name="Sodergren E."/>
            <person name="Birney E."/>
            <person name="Margulies E.H."/>
            <person name="Herrero J."/>
            <person name="Green E.D."/>
            <person name="Haussler D."/>
            <person name="Siepel A."/>
            <person name="Goldman N."/>
            <person name="Pollard K.S."/>
            <person name="Pedersen J.S."/>
            <person name="Lander E.S."/>
            <person name="Kellis M."/>
        </authorList>
    </citation>
    <scope>NUCLEOTIDE SEQUENCE [LARGE SCALE GENOMIC DNA]</scope>
    <source>
        <strain evidence="3">2N</strain>
    </source>
</reference>
<protein>
    <submittedName>
        <fullName evidence="2">Uncharacterized protein</fullName>
    </submittedName>
</protein>
<dbReference type="Bgee" id="ENSCPOG00000033256">
    <property type="expression patterns" value="Expressed in liver and 1 other cell type or tissue"/>
</dbReference>
<dbReference type="InterPro" id="IPR031259">
    <property type="entry name" value="ILBP"/>
</dbReference>
<dbReference type="GO" id="GO:0008289">
    <property type="term" value="F:lipid binding"/>
    <property type="evidence" value="ECO:0007669"/>
    <property type="project" value="InterPro"/>
</dbReference>
<accession>A0A286XMC1</accession>
<dbReference type="STRING" id="10141.ENSCPOP00000026628"/>
<evidence type="ECO:0000313" key="2">
    <source>
        <dbReference type="Ensembl" id="ENSCPOP00000026628.1"/>
    </source>
</evidence>
<dbReference type="Proteomes" id="UP000005447">
    <property type="component" value="Unassembled WGS sequence"/>
</dbReference>
<dbReference type="OMA" id="FQMGDIT"/>
<dbReference type="VEuPathDB" id="HostDB:ENSCPOG00000033256"/>
<dbReference type="Gene3D" id="2.40.128.20">
    <property type="match status" value="1"/>
</dbReference>
<dbReference type="PANTHER" id="PTHR11955">
    <property type="entry name" value="FATTY ACID BINDING PROTEIN"/>
    <property type="match status" value="1"/>
</dbReference>
<comment type="similarity">
    <text evidence="1">Belongs to the calycin superfamily. Fatty-acid binding protein (FABP) family.</text>
</comment>
<dbReference type="GeneTree" id="ENSGT00940000155135"/>
<dbReference type="PRINTS" id="PR00178">
    <property type="entry name" value="FATTYACIDBP"/>
</dbReference>
<keyword evidence="3" id="KW-1185">Reference proteome</keyword>
<dbReference type="Pfam" id="PF14651">
    <property type="entry name" value="Lipocalin_7"/>
    <property type="match status" value="1"/>
</dbReference>
<dbReference type="InParanoid" id="A0A286XMC1"/>
<dbReference type="InterPro" id="IPR012674">
    <property type="entry name" value="Calycin"/>
</dbReference>
<dbReference type="EMBL" id="AAKN02036518">
    <property type="status" value="NOT_ANNOTATED_CDS"/>
    <property type="molecule type" value="Genomic_DNA"/>
</dbReference>
<sequence>MSFTGKYQLQSQENFEAFMRQWVRLSDDLIKKNGKHFKITITTGSQVMHNEFTLGEEAEMDSITGEKVKTVINLEGDHKLVTTFKNIESVTELNGDTLIS</sequence>
<dbReference type="Ensembl" id="ENSCPOT00000039477.1">
    <property type="protein sequence ID" value="ENSCPOP00000026628.1"/>
    <property type="gene ID" value="ENSCPOG00000033256.1"/>
</dbReference>
<dbReference type="AlphaFoldDB" id="A0A286XMC1"/>
<dbReference type="InterPro" id="IPR000463">
    <property type="entry name" value="Fatty_acid-bd"/>
</dbReference>
<proteinExistence type="inferred from homology"/>
<evidence type="ECO:0000256" key="1">
    <source>
        <dbReference type="ARBA" id="ARBA00008390"/>
    </source>
</evidence>
<reference evidence="2" key="3">
    <citation type="submission" date="2025-09" db="UniProtKB">
        <authorList>
            <consortium name="Ensembl"/>
        </authorList>
    </citation>
    <scope>IDENTIFICATION</scope>
    <source>
        <strain evidence="2">2N</strain>
    </source>
</reference>
<dbReference type="SUPFAM" id="SSF50814">
    <property type="entry name" value="Lipocalins"/>
    <property type="match status" value="1"/>
</dbReference>
<evidence type="ECO:0000313" key="3">
    <source>
        <dbReference type="Proteomes" id="UP000005447"/>
    </source>
</evidence>
<reference evidence="2" key="2">
    <citation type="submission" date="2025-08" db="UniProtKB">
        <authorList>
            <consortium name="Ensembl"/>
        </authorList>
    </citation>
    <scope>IDENTIFICATION</scope>
    <source>
        <strain evidence="2">2N</strain>
    </source>
</reference>
<name>A0A286XMC1_CAVPO</name>